<sequence>MTGLLLLLRRLLVVPPVLLAASVLVFALPRWMAVDPARAVLRARTAEAVPDPATEARLRVELGLDRPVVEQYLRWLGGVLRGDLGYGYVSRTPVLEQVGSAAMVSGLLTVLALALAAAVGIPAGVYAARRPGGRWDRFLGAGTIVGVAVPEFVLAPWLVLVFGVWAGLLPAIGWGDPAHLVLPVLTLAAYPGALAAQLVRAETVGILQRPHVLLARSKGLSGQRVLWRHGARLATTSVTALAGMFVAGLLGGSVVVEVVFGIPGLGRLLHRAVPAQDLPVIQAGTLIVVAVAVTAGVLVEAIATALDPVRRTAERAG</sequence>
<feature type="transmembrane region" description="Helical" evidence="7">
    <location>
        <begin position="101"/>
        <end position="126"/>
    </location>
</feature>
<evidence type="ECO:0000256" key="1">
    <source>
        <dbReference type="ARBA" id="ARBA00004651"/>
    </source>
</evidence>
<keyword evidence="5 7" id="KW-1133">Transmembrane helix</keyword>
<name>A0A1Y2NAV9_PSEAH</name>
<feature type="transmembrane region" description="Helical" evidence="7">
    <location>
        <begin position="180"/>
        <end position="199"/>
    </location>
</feature>
<dbReference type="Pfam" id="PF19300">
    <property type="entry name" value="BPD_transp_1_N"/>
    <property type="match status" value="1"/>
</dbReference>
<dbReference type="GO" id="GO:0055085">
    <property type="term" value="P:transmembrane transport"/>
    <property type="evidence" value="ECO:0007669"/>
    <property type="project" value="InterPro"/>
</dbReference>
<evidence type="ECO:0000256" key="7">
    <source>
        <dbReference type="RuleBase" id="RU363032"/>
    </source>
</evidence>
<comment type="similarity">
    <text evidence="7">Belongs to the binding-protein-dependent transport system permease family.</text>
</comment>
<evidence type="ECO:0000259" key="8">
    <source>
        <dbReference type="PROSITE" id="PS50928"/>
    </source>
</evidence>
<keyword evidence="6 7" id="KW-0472">Membrane</keyword>
<dbReference type="InterPro" id="IPR045621">
    <property type="entry name" value="BPD_transp_1_N"/>
</dbReference>
<feature type="transmembrane region" description="Helical" evidence="7">
    <location>
        <begin position="280"/>
        <end position="306"/>
    </location>
</feature>
<comment type="caution">
    <text evidence="9">The sequence shown here is derived from an EMBL/GenBank/DDBJ whole genome shotgun (WGS) entry which is preliminary data.</text>
</comment>
<dbReference type="InterPro" id="IPR035906">
    <property type="entry name" value="MetI-like_sf"/>
</dbReference>
<dbReference type="Pfam" id="PF00528">
    <property type="entry name" value="BPD_transp_1"/>
    <property type="match status" value="1"/>
</dbReference>
<dbReference type="CDD" id="cd06261">
    <property type="entry name" value="TM_PBP2"/>
    <property type="match status" value="1"/>
</dbReference>
<keyword evidence="10" id="KW-1185">Reference proteome</keyword>
<dbReference type="PROSITE" id="PS50928">
    <property type="entry name" value="ABC_TM1"/>
    <property type="match status" value="1"/>
</dbReference>
<reference evidence="9 10" key="1">
    <citation type="submission" date="2016-09" db="EMBL/GenBank/DDBJ databases">
        <title>Pseudonocardia autotrophica DSM535, a candidate organism with high potential of specific P450 cytochromes.</title>
        <authorList>
            <person name="Grumaz C."/>
            <person name="Vainshtein Y."/>
            <person name="Kirstahler P."/>
            <person name="Sohn K."/>
        </authorList>
    </citation>
    <scope>NUCLEOTIDE SEQUENCE [LARGE SCALE GENOMIC DNA]</scope>
    <source>
        <strain evidence="9 10">DSM 535</strain>
    </source>
</reference>
<keyword evidence="2 7" id="KW-0813">Transport</keyword>
<evidence type="ECO:0000256" key="3">
    <source>
        <dbReference type="ARBA" id="ARBA00022475"/>
    </source>
</evidence>
<keyword evidence="3" id="KW-1003">Cell membrane</keyword>
<accession>A0A1Y2NAV9</accession>
<dbReference type="GO" id="GO:0005886">
    <property type="term" value="C:plasma membrane"/>
    <property type="evidence" value="ECO:0007669"/>
    <property type="project" value="UniProtKB-SubCell"/>
</dbReference>
<gene>
    <name evidence="9" type="primary">nikB_1</name>
    <name evidence="9" type="ORF">BG845_00158</name>
</gene>
<dbReference type="PANTHER" id="PTHR43163:SF6">
    <property type="entry name" value="DIPEPTIDE TRANSPORT SYSTEM PERMEASE PROTEIN DPPB-RELATED"/>
    <property type="match status" value="1"/>
</dbReference>
<proteinExistence type="inferred from homology"/>
<feature type="transmembrane region" description="Helical" evidence="7">
    <location>
        <begin position="238"/>
        <end position="260"/>
    </location>
</feature>
<dbReference type="RefSeq" id="WP_085910509.1">
    <property type="nucleotide sequence ID" value="NZ_AP018920.1"/>
</dbReference>
<dbReference type="STRING" id="2074.BG845_00158"/>
<protein>
    <submittedName>
        <fullName evidence="9">Nickel transport system permease protein NikB</fullName>
    </submittedName>
</protein>
<feature type="transmembrane region" description="Helical" evidence="7">
    <location>
        <begin position="138"/>
        <end position="168"/>
    </location>
</feature>
<dbReference type="PANTHER" id="PTHR43163">
    <property type="entry name" value="DIPEPTIDE TRANSPORT SYSTEM PERMEASE PROTEIN DPPB-RELATED"/>
    <property type="match status" value="1"/>
</dbReference>
<comment type="subcellular location">
    <subcellularLocation>
        <location evidence="1 7">Cell membrane</location>
        <topology evidence="1 7">Multi-pass membrane protein</topology>
    </subcellularLocation>
</comment>
<evidence type="ECO:0000313" key="9">
    <source>
        <dbReference type="EMBL" id="OSY44038.1"/>
    </source>
</evidence>
<evidence type="ECO:0000256" key="4">
    <source>
        <dbReference type="ARBA" id="ARBA00022692"/>
    </source>
</evidence>
<dbReference type="InterPro" id="IPR000515">
    <property type="entry name" value="MetI-like"/>
</dbReference>
<dbReference type="OrthoDB" id="3543764at2"/>
<keyword evidence="4 7" id="KW-0812">Transmembrane</keyword>
<evidence type="ECO:0000256" key="2">
    <source>
        <dbReference type="ARBA" id="ARBA00022448"/>
    </source>
</evidence>
<organism evidence="9 10">
    <name type="scientific">Pseudonocardia autotrophica</name>
    <name type="common">Amycolata autotrophica</name>
    <name type="synonym">Nocardia autotrophica</name>
    <dbReference type="NCBI Taxonomy" id="2074"/>
    <lineage>
        <taxon>Bacteria</taxon>
        <taxon>Bacillati</taxon>
        <taxon>Actinomycetota</taxon>
        <taxon>Actinomycetes</taxon>
        <taxon>Pseudonocardiales</taxon>
        <taxon>Pseudonocardiaceae</taxon>
        <taxon>Pseudonocardia</taxon>
    </lineage>
</organism>
<dbReference type="Proteomes" id="UP000194360">
    <property type="component" value="Unassembled WGS sequence"/>
</dbReference>
<dbReference type="AlphaFoldDB" id="A0A1Y2NAV9"/>
<dbReference type="Gene3D" id="1.10.3720.10">
    <property type="entry name" value="MetI-like"/>
    <property type="match status" value="1"/>
</dbReference>
<evidence type="ECO:0000313" key="10">
    <source>
        <dbReference type="Proteomes" id="UP000194360"/>
    </source>
</evidence>
<dbReference type="SUPFAM" id="SSF161098">
    <property type="entry name" value="MetI-like"/>
    <property type="match status" value="1"/>
</dbReference>
<evidence type="ECO:0000256" key="5">
    <source>
        <dbReference type="ARBA" id="ARBA00022989"/>
    </source>
</evidence>
<dbReference type="EMBL" id="MIGB01000001">
    <property type="protein sequence ID" value="OSY44038.1"/>
    <property type="molecule type" value="Genomic_DNA"/>
</dbReference>
<feature type="domain" description="ABC transmembrane type-1" evidence="8">
    <location>
        <begin position="102"/>
        <end position="299"/>
    </location>
</feature>
<evidence type="ECO:0000256" key="6">
    <source>
        <dbReference type="ARBA" id="ARBA00023136"/>
    </source>
</evidence>